<name>A0A4Y2F6L0_ARAVE</name>
<reference evidence="1 2" key="1">
    <citation type="journal article" date="2019" name="Sci. Rep.">
        <title>Orb-weaving spider Araneus ventricosus genome elucidates the spidroin gene catalogue.</title>
        <authorList>
            <person name="Kono N."/>
            <person name="Nakamura H."/>
            <person name="Ohtoshi R."/>
            <person name="Moran D.A.P."/>
            <person name="Shinohara A."/>
            <person name="Yoshida Y."/>
            <person name="Fujiwara M."/>
            <person name="Mori M."/>
            <person name="Tomita M."/>
            <person name="Arakawa K."/>
        </authorList>
    </citation>
    <scope>NUCLEOTIDE SEQUENCE [LARGE SCALE GENOMIC DNA]</scope>
</reference>
<evidence type="ECO:0000313" key="1">
    <source>
        <dbReference type="EMBL" id="GBM37080.1"/>
    </source>
</evidence>
<dbReference type="Proteomes" id="UP000499080">
    <property type="component" value="Unassembled WGS sequence"/>
</dbReference>
<proteinExistence type="predicted"/>
<dbReference type="AlphaFoldDB" id="A0A4Y2F6L0"/>
<dbReference type="EMBL" id="BGPR01000828">
    <property type="protein sequence ID" value="GBM37080.1"/>
    <property type="molecule type" value="Genomic_DNA"/>
</dbReference>
<accession>A0A4Y2F6L0</accession>
<gene>
    <name evidence="1" type="ORF">AVEN_138133_1</name>
</gene>
<comment type="caution">
    <text evidence="1">The sequence shown here is derived from an EMBL/GenBank/DDBJ whole genome shotgun (WGS) entry which is preliminary data.</text>
</comment>
<keyword evidence="2" id="KW-1185">Reference proteome</keyword>
<organism evidence="1 2">
    <name type="scientific">Araneus ventricosus</name>
    <name type="common">Orbweaver spider</name>
    <name type="synonym">Epeira ventricosa</name>
    <dbReference type="NCBI Taxonomy" id="182803"/>
    <lineage>
        <taxon>Eukaryota</taxon>
        <taxon>Metazoa</taxon>
        <taxon>Ecdysozoa</taxon>
        <taxon>Arthropoda</taxon>
        <taxon>Chelicerata</taxon>
        <taxon>Arachnida</taxon>
        <taxon>Araneae</taxon>
        <taxon>Araneomorphae</taxon>
        <taxon>Entelegynae</taxon>
        <taxon>Araneoidea</taxon>
        <taxon>Araneidae</taxon>
        <taxon>Araneus</taxon>
    </lineage>
</organism>
<protein>
    <submittedName>
        <fullName evidence="1">Uncharacterized protein</fullName>
    </submittedName>
</protein>
<evidence type="ECO:0000313" key="2">
    <source>
        <dbReference type="Proteomes" id="UP000499080"/>
    </source>
</evidence>
<sequence length="115" mass="13085">MNDEIIVCSRLYQRMYSFMCNVLSFLVVPNVLRVENLFDDDDGDDVVENTTSLISHTDGMKASEATLCYVEQHSSASPIDVMLIKKNGETLRQVAELLGFNKKRVLIFLMVYTNL</sequence>